<gene>
    <name evidence="1" type="primary">frc_2</name>
    <name evidence="1" type="ORF">ERS370000_00166</name>
</gene>
<protein>
    <submittedName>
        <fullName evidence="1">Formyl-coenzyme A transferase</fullName>
        <ecNumber evidence="1">2.8.3.16</ecNumber>
    </submittedName>
</protein>
<dbReference type="InterPro" id="IPR050509">
    <property type="entry name" value="CoA-transferase_III"/>
</dbReference>
<evidence type="ECO:0000313" key="1">
    <source>
        <dbReference type="EMBL" id="CUI35215.1"/>
    </source>
</evidence>
<dbReference type="InterPro" id="IPR023606">
    <property type="entry name" value="CoA-Trfase_III_dom_1_sf"/>
</dbReference>
<evidence type="ECO:0000313" key="2">
    <source>
        <dbReference type="Proteomes" id="UP000044098"/>
    </source>
</evidence>
<dbReference type="AlphaFoldDB" id="A0AAD2IV58"/>
<reference evidence="1 2" key="1">
    <citation type="submission" date="2015-09" db="EMBL/GenBank/DDBJ databases">
        <authorList>
            <consortium name="Pathogen Informatics"/>
        </authorList>
    </citation>
    <scope>NUCLEOTIDE SEQUENCE [LARGE SCALE GENOMIC DNA]</scope>
    <source>
        <strain evidence="1 2">2789STDY5608625</strain>
    </source>
</reference>
<dbReference type="InterPro" id="IPR044855">
    <property type="entry name" value="CoA-Trfase_III_dom3_sf"/>
</dbReference>
<dbReference type="Gene3D" id="3.30.1540.10">
    <property type="entry name" value="formyl-coa transferase, domain 3"/>
    <property type="match status" value="1"/>
</dbReference>
<keyword evidence="1" id="KW-0808">Transferase</keyword>
<comment type="caution">
    <text evidence="1">The sequence shown here is derived from an EMBL/GenBank/DDBJ whole genome shotgun (WGS) entry which is preliminary data.</text>
</comment>
<proteinExistence type="predicted"/>
<dbReference type="EC" id="2.8.3.16" evidence="1"/>
<dbReference type="Gene3D" id="3.40.50.10540">
    <property type="entry name" value="Crotonobetainyl-coa:carnitine coa-transferase, domain 1"/>
    <property type="match status" value="1"/>
</dbReference>
<accession>A0AAD2IV58</accession>
<dbReference type="Proteomes" id="UP000044098">
    <property type="component" value="Unassembled WGS sequence"/>
</dbReference>
<organism evidence="1 2">
    <name type="scientific">Achromobacter aegrifaciens</name>
    <dbReference type="NCBI Taxonomy" id="1287736"/>
    <lineage>
        <taxon>Bacteria</taxon>
        <taxon>Pseudomonadati</taxon>
        <taxon>Pseudomonadota</taxon>
        <taxon>Betaproteobacteria</taxon>
        <taxon>Burkholderiales</taxon>
        <taxon>Alcaligenaceae</taxon>
        <taxon>Achromobacter</taxon>
    </lineage>
</organism>
<dbReference type="InterPro" id="IPR003673">
    <property type="entry name" value="CoA-Trfase_fam_III"/>
</dbReference>
<sequence length="379" mass="41380">MSAGAEQGAADYLSGMSVLDLGQLHPGPYTAMLLGQLGATVIKVEKPQGDTARQLGAETFAKYNRGKQSICLDLKREEDKRVLLQLVAGSDVVVEGFRPGVMANLGLDYTQLARVNPRVVLCSISGFGQTGPYAQRPGHDVNYMALAGYWAVPSQVRDVMARPRLRLSDYCAAMHAALAILAAVQDARESGVGQHLDVSIHDTMTAWMAPALQAMNGPAGPAVAHLPHVMPDNDVFETADGRHLALGILEESFWRNLCVALAPVCPDLNAPGYQTRAGRMRDKRALNDRLRELFKSRNLADWERLFDGHDIPWAPVLRHDEVFEDPHVRHRGVVADTPAGRVVGFPVKFSKPLPSMAREVPGLDQHRAQILARLRAQAS</sequence>
<dbReference type="GO" id="GO:0033608">
    <property type="term" value="F:formyl-CoA transferase activity"/>
    <property type="evidence" value="ECO:0007669"/>
    <property type="project" value="UniProtKB-EC"/>
</dbReference>
<dbReference type="PANTHER" id="PTHR48228">
    <property type="entry name" value="SUCCINYL-COA--D-CITRAMALATE COA-TRANSFERASE"/>
    <property type="match status" value="1"/>
</dbReference>
<dbReference type="Pfam" id="PF02515">
    <property type="entry name" value="CoA_transf_3"/>
    <property type="match status" value="1"/>
</dbReference>
<dbReference type="RefSeq" id="WP_258956097.1">
    <property type="nucleotide sequence ID" value="NZ_CYTK01000001.1"/>
</dbReference>
<dbReference type="PANTHER" id="PTHR48228:SF5">
    <property type="entry name" value="ALPHA-METHYLACYL-COA RACEMASE"/>
    <property type="match status" value="1"/>
</dbReference>
<name>A0AAD2IV58_ACHAE</name>
<dbReference type="SUPFAM" id="SSF89796">
    <property type="entry name" value="CoA-transferase family III (CaiB/BaiF)"/>
    <property type="match status" value="1"/>
</dbReference>
<dbReference type="EMBL" id="CYTK01000001">
    <property type="protein sequence ID" value="CUI35215.1"/>
    <property type="molecule type" value="Genomic_DNA"/>
</dbReference>